<sequence>MEKTIRTPQFYRTRKALLVLPLFILPLVTLGFWKLHQAPANERTGPNPGLNASLPGAKFDKHEKQGNKMSFYDQAKQDSARAQSNDNNPLVKQFGFKQPQNDVTETTPLTANYADPNVTRINQKLADINKQISQPIVTPVTTPTVIKPQDNKQLTEQVNRLEGLMKNINTNQDADPQIQQLSQMLEKIQQIQHPESTKPTTPTEASASPFKAIPAFIDGNQKVLQGGAVRLKLNDSLSIKGQLIPKGTPIFGTANITNQRLLLEIKNIRLGDAIIPVNLTVYSEDSMPGIPAPEAELAGAAGTGAGNTLSGMQFLSMDQSLATQAAAGGIEAAKGLLSKKAKRIKVHLKNEYPVLLRNNSH</sequence>
<dbReference type="OrthoDB" id="1453786at2"/>
<feature type="region of interest" description="Disordered" evidence="1">
    <location>
        <begin position="40"/>
        <end position="60"/>
    </location>
</feature>
<dbReference type="Pfam" id="PF12508">
    <property type="entry name" value="Transposon_TraM"/>
    <property type="match status" value="1"/>
</dbReference>
<gene>
    <name evidence="3" type="ORF">Mucpa_0439</name>
</gene>
<feature type="compositionally biased region" description="Polar residues" evidence="1">
    <location>
        <begin position="98"/>
        <end position="110"/>
    </location>
</feature>
<accession>H1XZ48</accession>
<feature type="domain" description="Conjugative transposon TraM C-terminal" evidence="2">
    <location>
        <begin position="213"/>
        <end position="357"/>
    </location>
</feature>
<protein>
    <submittedName>
        <fullName evidence="3">Conjugative transposon TraM protein</fullName>
    </submittedName>
</protein>
<proteinExistence type="predicted"/>
<dbReference type="Proteomes" id="UP000002774">
    <property type="component" value="Chromosome"/>
</dbReference>
<evidence type="ECO:0000256" key="1">
    <source>
        <dbReference type="SAM" id="MobiDB-lite"/>
    </source>
</evidence>
<dbReference type="InterPro" id="IPR055407">
    <property type="entry name" value="TraM_C"/>
</dbReference>
<keyword evidence="4" id="KW-1185">Reference proteome</keyword>
<dbReference type="STRING" id="714943.Mucpa_0439"/>
<feature type="compositionally biased region" description="Polar residues" evidence="1">
    <location>
        <begin position="80"/>
        <end position="90"/>
    </location>
</feature>
<evidence type="ECO:0000313" key="3">
    <source>
        <dbReference type="EMBL" id="EHQ24633.1"/>
    </source>
</evidence>
<organism evidence="3 4">
    <name type="scientific">Mucilaginibacter paludis DSM 18603</name>
    <dbReference type="NCBI Taxonomy" id="714943"/>
    <lineage>
        <taxon>Bacteria</taxon>
        <taxon>Pseudomonadati</taxon>
        <taxon>Bacteroidota</taxon>
        <taxon>Sphingobacteriia</taxon>
        <taxon>Sphingobacteriales</taxon>
        <taxon>Sphingobacteriaceae</taxon>
        <taxon>Mucilaginibacter</taxon>
    </lineage>
</organism>
<feature type="region of interest" description="Disordered" evidence="1">
    <location>
        <begin position="75"/>
        <end position="110"/>
    </location>
</feature>
<dbReference type="EMBL" id="CM001403">
    <property type="protein sequence ID" value="EHQ24633.1"/>
    <property type="molecule type" value="Genomic_DNA"/>
</dbReference>
<dbReference type="eggNOG" id="ENOG502ZB36">
    <property type="taxonomic scope" value="Bacteria"/>
</dbReference>
<name>H1XZ48_9SPHI</name>
<evidence type="ECO:0000259" key="2">
    <source>
        <dbReference type="Pfam" id="PF12508"/>
    </source>
</evidence>
<evidence type="ECO:0000313" key="4">
    <source>
        <dbReference type="Proteomes" id="UP000002774"/>
    </source>
</evidence>
<dbReference type="RefSeq" id="WP_008504178.1">
    <property type="nucleotide sequence ID" value="NZ_CM001403.1"/>
</dbReference>
<reference evidence="3" key="1">
    <citation type="submission" date="2011-09" db="EMBL/GenBank/DDBJ databases">
        <title>The permanent draft genome of Mucilaginibacter paludis DSM 18603.</title>
        <authorList>
            <consortium name="US DOE Joint Genome Institute (JGI-PGF)"/>
            <person name="Lucas S."/>
            <person name="Han J."/>
            <person name="Lapidus A."/>
            <person name="Bruce D."/>
            <person name="Goodwin L."/>
            <person name="Pitluck S."/>
            <person name="Peters L."/>
            <person name="Kyrpides N."/>
            <person name="Mavromatis K."/>
            <person name="Ivanova N."/>
            <person name="Mikhailova N."/>
            <person name="Held B."/>
            <person name="Detter J.C."/>
            <person name="Tapia R."/>
            <person name="Han C."/>
            <person name="Land M."/>
            <person name="Hauser L."/>
            <person name="Markowitz V."/>
            <person name="Cheng J.-F."/>
            <person name="Hugenholtz P."/>
            <person name="Woyke T."/>
            <person name="Wu D."/>
            <person name="Tindall B."/>
            <person name="Brambilla E."/>
            <person name="Klenk H.-P."/>
            <person name="Eisen J.A."/>
        </authorList>
    </citation>
    <scope>NUCLEOTIDE SEQUENCE [LARGE SCALE GENOMIC DNA]</scope>
    <source>
        <strain evidence="3">DSM 18603</strain>
    </source>
</reference>
<dbReference type="AlphaFoldDB" id="H1XZ48"/>
<dbReference type="HOGENOM" id="CLU_735320_0_0_10"/>